<dbReference type="AlphaFoldDB" id="A0A1A8XKB2"/>
<dbReference type="Pfam" id="PF06832">
    <property type="entry name" value="BiPBP_C"/>
    <property type="match status" value="1"/>
</dbReference>
<reference evidence="5 6" key="1">
    <citation type="submission" date="2016-06" db="EMBL/GenBank/DDBJ databases">
        <authorList>
            <person name="Kjaerup R.B."/>
            <person name="Dalgaard T.S."/>
            <person name="Juul-Madsen H.R."/>
        </authorList>
    </citation>
    <scope>NUCLEOTIDE SEQUENCE [LARGE SCALE GENOMIC DNA]</scope>
    <source>
        <strain evidence="5">2</strain>
    </source>
</reference>
<dbReference type="Gene3D" id="3.40.710.10">
    <property type="entry name" value="DD-peptidase/beta-lactamase superfamily"/>
    <property type="match status" value="1"/>
</dbReference>
<dbReference type="RefSeq" id="WP_245664164.1">
    <property type="nucleotide sequence ID" value="NZ_FLQY01000069.1"/>
</dbReference>
<dbReference type="GO" id="GO:0030288">
    <property type="term" value="C:outer membrane-bounded periplasmic space"/>
    <property type="evidence" value="ECO:0007669"/>
    <property type="project" value="TreeGrafter"/>
</dbReference>
<dbReference type="GO" id="GO:0008955">
    <property type="term" value="F:peptidoglycan glycosyltransferase activity"/>
    <property type="evidence" value="ECO:0007669"/>
    <property type="project" value="TreeGrafter"/>
</dbReference>
<organism evidence="5 6">
    <name type="scientific">Candidatus Propionivibrio aalborgensis</name>
    <dbReference type="NCBI Taxonomy" id="1860101"/>
    <lineage>
        <taxon>Bacteria</taxon>
        <taxon>Pseudomonadati</taxon>
        <taxon>Pseudomonadota</taxon>
        <taxon>Betaproteobacteria</taxon>
        <taxon>Rhodocyclales</taxon>
        <taxon>Rhodocyclaceae</taxon>
        <taxon>Propionivibrio</taxon>
    </lineage>
</organism>
<dbReference type="SUPFAM" id="SSF56601">
    <property type="entry name" value="beta-lactamase/transpeptidase-like"/>
    <property type="match status" value="1"/>
</dbReference>
<feature type="domain" description="Penicillin-binding C-terminal" evidence="4">
    <location>
        <begin position="448"/>
        <end position="525"/>
    </location>
</feature>
<dbReference type="Proteomes" id="UP000199600">
    <property type="component" value="Unassembled WGS sequence"/>
</dbReference>
<keyword evidence="6" id="KW-1185">Reference proteome</keyword>
<sequence length="536" mass="57196">MLQAMAQMKQGASADCEGLDGLARLALSGGLRDRFDSAGWLGAEQSPGLAPHLAQKLLTQPGQRLTSTLDADLQRFAVATLQRQLRGIARQNAEDGAVLVLDNASGEVLAWVGSSGALSDAPEVDGVTALRQAGSTLKPFLYALAFERRDLTAASLIDDSPLALTTGNGLYVPQNYEPQYRGWVSARMALGGSLNVPAVRTLVRIGPEAFRDHLYAFGFKSLTENGEHYGFSLALGSAETSLLMLANGYRTLANGGLWSPLHVTQGASHRPCVEGGCSGVFAAKSERSKQPELASRRVADAAAVFIVADILSDRAARVGTFGLESWLATPYWSAAKTGTSKDMRDNWCVGFSSRYTVAVWVGNAAGEAMHDVSGISGAAPIWREVMDRLHRGGSHPPSVAKPPPAGVARQSIRFEPADKIDEVARQEWFVAGTGMSVVRLAEGKALAHIAYPGQGTIIALDADIPPERQRIALQLSGSPAPGWQWRIDGKPAGMASDDVLWRPSPGHHHLVLADANGRELETVRFEVRALKGKRAK</sequence>
<evidence type="ECO:0000256" key="2">
    <source>
        <dbReference type="ARBA" id="ARBA00022679"/>
    </source>
</evidence>
<dbReference type="InterPro" id="IPR009647">
    <property type="entry name" value="PBP_C"/>
</dbReference>
<evidence type="ECO:0000256" key="1">
    <source>
        <dbReference type="ARBA" id="ARBA00022676"/>
    </source>
</evidence>
<evidence type="ECO:0000259" key="3">
    <source>
        <dbReference type="Pfam" id="PF00905"/>
    </source>
</evidence>
<gene>
    <name evidence="5" type="ORF">PROAA_1600002</name>
</gene>
<accession>A0A1A8XKB2</accession>
<keyword evidence="1" id="KW-0328">Glycosyltransferase</keyword>
<dbReference type="GO" id="GO:0009252">
    <property type="term" value="P:peptidoglycan biosynthetic process"/>
    <property type="evidence" value="ECO:0007669"/>
    <property type="project" value="TreeGrafter"/>
</dbReference>
<dbReference type="EMBL" id="FLQY01000069">
    <property type="protein sequence ID" value="SBT05619.1"/>
    <property type="molecule type" value="Genomic_DNA"/>
</dbReference>
<dbReference type="InterPro" id="IPR001460">
    <property type="entry name" value="PCN-bd_Tpept"/>
</dbReference>
<dbReference type="PANTHER" id="PTHR32282:SF15">
    <property type="entry name" value="PENICILLIN-BINDING PROTEIN 1C"/>
    <property type="match status" value="1"/>
</dbReference>
<evidence type="ECO:0000313" key="6">
    <source>
        <dbReference type="Proteomes" id="UP000199600"/>
    </source>
</evidence>
<dbReference type="Pfam" id="PF00905">
    <property type="entry name" value="Transpeptidase"/>
    <property type="match status" value="1"/>
</dbReference>
<feature type="domain" description="Penicillin-binding protein transpeptidase" evidence="3">
    <location>
        <begin position="96"/>
        <end position="386"/>
    </location>
</feature>
<dbReference type="GO" id="GO:0008658">
    <property type="term" value="F:penicillin binding"/>
    <property type="evidence" value="ECO:0007669"/>
    <property type="project" value="InterPro"/>
</dbReference>
<dbReference type="PANTHER" id="PTHR32282">
    <property type="entry name" value="BINDING PROTEIN TRANSPEPTIDASE, PUTATIVE-RELATED"/>
    <property type="match status" value="1"/>
</dbReference>
<evidence type="ECO:0000259" key="4">
    <source>
        <dbReference type="Pfam" id="PF06832"/>
    </source>
</evidence>
<protein>
    <submittedName>
        <fullName evidence="5">Penicillin-binding protein 1C</fullName>
    </submittedName>
</protein>
<name>A0A1A8XKB2_9RHOO</name>
<evidence type="ECO:0000313" key="5">
    <source>
        <dbReference type="EMBL" id="SBT05619.1"/>
    </source>
</evidence>
<dbReference type="InterPro" id="IPR012338">
    <property type="entry name" value="Beta-lactam/transpept-like"/>
</dbReference>
<proteinExistence type="predicted"/>
<dbReference type="InterPro" id="IPR050396">
    <property type="entry name" value="Glycosyltr_51/Transpeptidase"/>
</dbReference>
<keyword evidence="2" id="KW-0808">Transferase</keyword>